<keyword evidence="5" id="KW-0597">Phosphoprotein</keyword>
<feature type="transmembrane region" description="Helical" evidence="12">
    <location>
        <begin position="233"/>
        <end position="259"/>
    </location>
</feature>
<keyword evidence="7" id="KW-0547">Nucleotide-binding</keyword>
<dbReference type="PANTHER" id="PTHR45453">
    <property type="entry name" value="PHOSPHATE REGULON SENSOR PROTEIN PHOR"/>
    <property type="match status" value="1"/>
</dbReference>
<evidence type="ECO:0000256" key="6">
    <source>
        <dbReference type="ARBA" id="ARBA00022679"/>
    </source>
</evidence>
<dbReference type="PANTHER" id="PTHR45453:SF1">
    <property type="entry name" value="PHOSPHATE REGULON SENSOR PROTEIN PHOR"/>
    <property type="match status" value="1"/>
</dbReference>
<accession>A0A9D7S9Z5</accession>
<dbReference type="GO" id="GO:0000155">
    <property type="term" value="F:phosphorelay sensor kinase activity"/>
    <property type="evidence" value="ECO:0007669"/>
    <property type="project" value="InterPro"/>
</dbReference>
<reference evidence="14 15" key="1">
    <citation type="submission" date="2020-10" db="EMBL/GenBank/DDBJ databases">
        <title>Connecting structure to function with the recovery of over 1000 high-quality activated sludge metagenome-assembled genomes encoding full-length rRNA genes using long-read sequencing.</title>
        <authorList>
            <person name="Singleton C.M."/>
            <person name="Petriglieri F."/>
            <person name="Kristensen J.M."/>
            <person name="Kirkegaard R.H."/>
            <person name="Michaelsen T.Y."/>
            <person name="Andersen M.H."/>
            <person name="Karst S.M."/>
            <person name="Dueholm M.S."/>
            <person name="Nielsen P.H."/>
            <person name="Albertsen M."/>
        </authorList>
    </citation>
    <scope>NUCLEOTIDE SEQUENCE [LARGE SCALE GENOMIC DNA]</scope>
    <source>
        <strain evidence="14">Ribe_18-Q3-R11-54_BAT3C.373</strain>
    </source>
</reference>
<dbReference type="EMBL" id="JADKFW010000010">
    <property type="protein sequence ID" value="MBK9718503.1"/>
    <property type="molecule type" value="Genomic_DNA"/>
</dbReference>
<comment type="caution">
    <text evidence="14">The sequence shown here is derived from an EMBL/GenBank/DDBJ whole genome shotgun (WGS) entry which is preliminary data.</text>
</comment>
<dbReference type="SUPFAM" id="SSF55874">
    <property type="entry name" value="ATPase domain of HSP90 chaperone/DNA topoisomerase II/histidine kinase"/>
    <property type="match status" value="1"/>
</dbReference>
<dbReference type="GO" id="GO:0016036">
    <property type="term" value="P:cellular response to phosphate starvation"/>
    <property type="evidence" value="ECO:0007669"/>
    <property type="project" value="TreeGrafter"/>
</dbReference>
<dbReference type="EC" id="2.7.13.3" evidence="3"/>
<keyword evidence="8 14" id="KW-0418">Kinase</keyword>
<dbReference type="PRINTS" id="PR00344">
    <property type="entry name" value="BCTRLSENSOR"/>
</dbReference>
<evidence type="ECO:0000256" key="7">
    <source>
        <dbReference type="ARBA" id="ARBA00022741"/>
    </source>
</evidence>
<evidence type="ECO:0000256" key="9">
    <source>
        <dbReference type="ARBA" id="ARBA00022840"/>
    </source>
</evidence>
<dbReference type="FunFam" id="3.30.565.10:FF:000023">
    <property type="entry name" value="PAS domain-containing sensor histidine kinase"/>
    <property type="match status" value="1"/>
</dbReference>
<dbReference type="InterPro" id="IPR003594">
    <property type="entry name" value="HATPase_dom"/>
</dbReference>
<evidence type="ECO:0000256" key="10">
    <source>
        <dbReference type="ARBA" id="ARBA00023012"/>
    </source>
</evidence>
<dbReference type="InterPro" id="IPR050351">
    <property type="entry name" value="BphY/WalK/GraS-like"/>
</dbReference>
<dbReference type="SUPFAM" id="SSF47384">
    <property type="entry name" value="Homodimeric domain of signal transducing histidine kinase"/>
    <property type="match status" value="1"/>
</dbReference>
<evidence type="ECO:0000256" key="1">
    <source>
        <dbReference type="ARBA" id="ARBA00000085"/>
    </source>
</evidence>
<evidence type="ECO:0000313" key="14">
    <source>
        <dbReference type="EMBL" id="MBK9718503.1"/>
    </source>
</evidence>
<keyword evidence="6" id="KW-0808">Transferase</keyword>
<dbReference type="GO" id="GO:0004721">
    <property type="term" value="F:phosphoprotein phosphatase activity"/>
    <property type="evidence" value="ECO:0007669"/>
    <property type="project" value="TreeGrafter"/>
</dbReference>
<proteinExistence type="predicted"/>
<evidence type="ECO:0000259" key="13">
    <source>
        <dbReference type="PROSITE" id="PS50109"/>
    </source>
</evidence>
<dbReference type="Pfam" id="PF02518">
    <property type="entry name" value="HATPase_c"/>
    <property type="match status" value="1"/>
</dbReference>
<dbReference type="InterPro" id="IPR003661">
    <property type="entry name" value="HisK_dim/P_dom"/>
</dbReference>
<dbReference type="Proteomes" id="UP000808349">
    <property type="component" value="Unassembled WGS sequence"/>
</dbReference>
<keyword evidence="12" id="KW-1133">Transmembrane helix</keyword>
<evidence type="ECO:0000313" key="15">
    <source>
        <dbReference type="Proteomes" id="UP000808349"/>
    </source>
</evidence>
<evidence type="ECO:0000256" key="5">
    <source>
        <dbReference type="ARBA" id="ARBA00022553"/>
    </source>
</evidence>
<dbReference type="InterPro" id="IPR004358">
    <property type="entry name" value="Sig_transdc_His_kin-like_C"/>
</dbReference>
<dbReference type="Gene3D" id="1.10.287.130">
    <property type="match status" value="1"/>
</dbReference>
<dbReference type="CDD" id="cd00082">
    <property type="entry name" value="HisKA"/>
    <property type="match status" value="1"/>
</dbReference>
<comment type="catalytic activity">
    <reaction evidence="1">
        <text>ATP + protein L-histidine = ADP + protein N-phospho-L-histidine.</text>
        <dbReference type="EC" id="2.7.13.3"/>
    </reaction>
</comment>
<dbReference type="Pfam" id="PF00512">
    <property type="entry name" value="HisKA"/>
    <property type="match status" value="1"/>
</dbReference>
<evidence type="ECO:0000256" key="4">
    <source>
        <dbReference type="ARBA" id="ARBA00022475"/>
    </source>
</evidence>
<gene>
    <name evidence="14" type="ORF">IPO85_13520</name>
</gene>
<evidence type="ECO:0000256" key="3">
    <source>
        <dbReference type="ARBA" id="ARBA00012438"/>
    </source>
</evidence>
<feature type="domain" description="Histidine kinase" evidence="13">
    <location>
        <begin position="274"/>
        <end position="491"/>
    </location>
</feature>
<dbReference type="SMART" id="SM00388">
    <property type="entry name" value="HisKA"/>
    <property type="match status" value="1"/>
</dbReference>
<dbReference type="PROSITE" id="PS50109">
    <property type="entry name" value="HIS_KIN"/>
    <property type="match status" value="1"/>
</dbReference>
<feature type="transmembrane region" description="Helical" evidence="12">
    <location>
        <begin position="6"/>
        <end position="28"/>
    </location>
</feature>
<dbReference type="Gene3D" id="3.30.565.10">
    <property type="entry name" value="Histidine kinase-like ATPase, C-terminal domain"/>
    <property type="match status" value="1"/>
</dbReference>
<evidence type="ECO:0000256" key="12">
    <source>
        <dbReference type="SAM" id="Phobius"/>
    </source>
</evidence>
<dbReference type="InterPro" id="IPR005467">
    <property type="entry name" value="His_kinase_dom"/>
</dbReference>
<dbReference type="SMART" id="SM00387">
    <property type="entry name" value="HATPase_c"/>
    <property type="match status" value="1"/>
</dbReference>
<evidence type="ECO:0000256" key="2">
    <source>
        <dbReference type="ARBA" id="ARBA00004236"/>
    </source>
</evidence>
<sequence length="491" mass="56682">MNKKAIWITTGIMGVALMGTVILQFYWINWSLKLKEKQFDDTIIAALKRVSDRLENENENWEINEINRFFQEMGNSSANQKKIIEYATRIMNNKKTVVWDTSSLLTIGHSRDKEIQFLEYIDRQMRMHPASLEQRISPQKLAALIKQEFKDLLIDLEYSFGIYDNTAKSFVILNDNYVVNFGENPKVSNPNFDFTKYLIESSYQVAVFPNSNGSPGVLKVFFPSKKSFLWRSVLPILLLSLLFTVIILACFSYVIYVVFRQKKLSEIKNDFVNNMTHEFKTPIATISLASDSILSPMVIHEPDKIRRFTDIIKQENRRMLSQVEKVLQMALLDKHDFQLNFKQINIHEIIEQAVKNINLQVQQREGHILQELKATHFILKADQTHMTNIIYNLLDNANKYSESHPEIIISTRNVPRGIEITVSDKGIGMKREDQKMIFEKFYRVPTGNLHNVKGFGLGLSYVKAMVQAHDGSIEVSSEIGKGSTFIINLPI</sequence>
<keyword evidence="11 12" id="KW-0472">Membrane</keyword>
<dbReference type="InterPro" id="IPR036097">
    <property type="entry name" value="HisK_dim/P_sf"/>
</dbReference>
<dbReference type="GO" id="GO:0005524">
    <property type="term" value="F:ATP binding"/>
    <property type="evidence" value="ECO:0007669"/>
    <property type="project" value="UniProtKB-KW"/>
</dbReference>
<protein>
    <recommendedName>
        <fullName evidence="3">histidine kinase</fullName>
        <ecNumber evidence="3">2.7.13.3</ecNumber>
    </recommendedName>
</protein>
<keyword evidence="12" id="KW-0812">Transmembrane</keyword>
<organism evidence="14 15">
    <name type="scientific">Candidatus Defluviibacterium haderslevense</name>
    <dbReference type="NCBI Taxonomy" id="2981993"/>
    <lineage>
        <taxon>Bacteria</taxon>
        <taxon>Pseudomonadati</taxon>
        <taxon>Bacteroidota</taxon>
        <taxon>Saprospiria</taxon>
        <taxon>Saprospirales</taxon>
        <taxon>Saprospiraceae</taxon>
        <taxon>Candidatus Defluviibacterium</taxon>
    </lineage>
</organism>
<dbReference type="AlphaFoldDB" id="A0A9D7S9Z5"/>
<keyword evidence="9" id="KW-0067">ATP-binding</keyword>
<evidence type="ECO:0000256" key="11">
    <source>
        <dbReference type="ARBA" id="ARBA00023136"/>
    </source>
</evidence>
<comment type="subcellular location">
    <subcellularLocation>
        <location evidence="2">Cell membrane</location>
    </subcellularLocation>
</comment>
<dbReference type="GO" id="GO:0005886">
    <property type="term" value="C:plasma membrane"/>
    <property type="evidence" value="ECO:0007669"/>
    <property type="project" value="UniProtKB-SubCell"/>
</dbReference>
<keyword evidence="4" id="KW-1003">Cell membrane</keyword>
<dbReference type="CDD" id="cd00075">
    <property type="entry name" value="HATPase"/>
    <property type="match status" value="1"/>
</dbReference>
<keyword evidence="10" id="KW-0902">Two-component regulatory system</keyword>
<name>A0A9D7S9Z5_9BACT</name>
<dbReference type="InterPro" id="IPR036890">
    <property type="entry name" value="HATPase_C_sf"/>
</dbReference>
<evidence type="ECO:0000256" key="8">
    <source>
        <dbReference type="ARBA" id="ARBA00022777"/>
    </source>
</evidence>